<comment type="caution">
    <text evidence="2">The sequence shown here is derived from an EMBL/GenBank/DDBJ whole genome shotgun (WGS) entry which is preliminary data.</text>
</comment>
<dbReference type="EMBL" id="BAAAUV010000020">
    <property type="protein sequence ID" value="GAA3230050.1"/>
    <property type="molecule type" value="Genomic_DNA"/>
</dbReference>
<gene>
    <name evidence="2" type="ORF">GCM10010468_60290</name>
</gene>
<dbReference type="InterPro" id="IPR051207">
    <property type="entry name" value="ComplexI_NDUFA9_subunit"/>
</dbReference>
<keyword evidence="3" id="KW-1185">Reference proteome</keyword>
<protein>
    <submittedName>
        <fullName evidence="2">NAD(P)H-binding protein</fullName>
    </submittedName>
</protein>
<dbReference type="Proteomes" id="UP001501237">
    <property type="component" value="Unassembled WGS sequence"/>
</dbReference>
<dbReference type="Gene3D" id="3.40.50.720">
    <property type="entry name" value="NAD(P)-binding Rossmann-like Domain"/>
    <property type="match status" value="1"/>
</dbReference>
<feature type="domain" description="NAD(P)-binding" evidence="1">
    <location>
        <begin position="8"/>
        <end position="134"/>
    </location>
</feature>
<dbReference type="RefSeq" id="WP_344835135.1">
    <property type="nucleotide sequence ID" value="NZ_BAAAUV010000020.1"/>
</dbReference>
<evidence type="ECO:0000313" key="3">
    <source>
        <dbReference type="Proteomes" id="UP001501237"/>
    </source>
</evidence>
<dbReference type="PANTHER" id="PTHR12126">
    <property type="entry name" value="NADH-UBIQUINONE OXIDOREDUCTASE 39 KDA SUBUNIT-RELATED"/>
    <property type="match status" value="1"/>
</dbReference>
<dbReference type="InterPro" id="IPR016040">
    <property type="entry name" value="NAD(P)-bd_dom"/>
</dbReference>
<organism evidence="2 3">
    <name type="scientific">Actinocorallia longicatena</name>
    <dbReference type="NCBI Taxonomy" id="111803"/>
    <lineage>
        <taxon>Bacteria</taxon>
        <taxon>Bacillati</taxon>
        <taxon>Actinomycetota</taxon>
        <taxon>Actinomycetes</taxon>
        <taxon>Streptosporangiales</taxon>
        <taxon>Thermomonosporaceae</taxon>
        <taxon>Actinocorallia</taxon>
    </lineage>
</organism>
<accession>A0ABP6QL66</accession>
<evidence type="ECO:0000259" key="1">
    <source>
        <dbReference type="Pfam" id="PF13460"/>
    </source>
</evidence>
<dbReference type="PANTHER" id="PTHR12126:SF11">
    <property type="entry name" value="NADH DEHYDROGENASE [UBIQUINONE] 1 ALPHA SUBCOMPLEX SUBUNIT 9, MITOCHONDRIAL"/>
    <property type="match status" value="1"/>
</dbReference>
<name>A0ABP6QL66_9ACTN</name>
<proteinExistence type="predicted"/>
<sequence length="249" mass="26581">MALILVTGGTGTLGTHVTPLLRAAGHDVRVLTRTPREGAGYVTGDLVRNEGLAEAVAGAEIVLHLAGGPKADDVAARHLVAAARDAGVAHLVHISVIGADRVPLAWLRTKLDAERAIEDSGIPWTILRAAQFHDLLFKVVAKMAKLPVLPVPGGLRFQPVDAREVAARLVELTLGTPQGHVPDLAGPKLYTLPELARPYLEARAKRRPRLPVRIPGKAGRAYREGANLTLKGATLGERTWEQYLTDHAA</sequence>
<evidence type="ECO:0000313" key="2">
    <source>
        <dbReference type="EMBL" id="GAA3230050.1"/>
    </source>
</evidence>
<dbReference type="InterPro" id="IPR036291">
    <property type="entry name" value="NAD(P)-bd_dom_sf"/>
</dbReference>
<dbReference type="SUPFAM" id="SSF51735">
    <property type="entry name" value="NAD(P)-binding Rossmann-fold domains"/>
    <property type="match status" value="1"/>
</dbReference>
<reference evidence="3" key="1">
    <citation type="journal article" date="2019" name="Int. J. Syst. Evol. Microbiol.">
        <title>The Global Catalogue of Microorganisms (GCM) 10K type strain sequencing project: providing services to taxonomists for standard genome sequencing and annotation.</title>
        <authorList>
            <consortium name="The Broad Institute Genomics Platform"/>
            <consortium name="The Broad Institute Genome Sequencing Center for Infectious Disease"/>
            <person name="Wu L."/>
            <person name="Ma J."/>
        </authorList>
    </citation>
    <scope>NUCLEOTIDE SEQUENCE [LARGE SCALE GENOMIC DNA]</scope>
    <source>
        <strain evidence="3">JCM 9377</strain>
    </source>
</reference>
<dbReference type="Pfam" id="PF13460">
    <property type="entry name" value="NAD_binding_10"/>
    <property type="match status" value="1"/>
</dbReference>